<dbReference type="Pfam" id="PF14213">
    <property type="entry name" value="DUF4325"/>
    <property type="match status" value="1"/>
</dbReference>
<feature type="domain" description="DUF4325" evidence="1">
    <location>
        <begin position="29"/>
        <end position="77"/>
    </location>
</feature>
<comment type="caution">
    <text evidence="2">The sequence shown here is derived from an EMBL/GenBank/DDBJ whole genome shotgun (WGS) entry which is preliminary data.</text>
</comment>
<dbReference type="Proteomes" id="UP000177117">
    <property type="component" value="Unassembled WGS sequence"/>
</dbReference>
<protein>
    <recommendedName>
        <fullName evidence="1">DUF4325 domain-containing protein</fullName>
    </recommendedName>
</protein>
<dbReference type="InterPro" id="IPR025474">
    <property type="entry name" value="DUF4325"/>
</dbReference>
<sequence length="95" mass="10745">MRIYLKKFGTTLISRQNGREAFAALQSQLTALSQKEDLELDFSGVITFSPSWGDEFLSPLIKQYGSRLILINTSNPSVKATLELLEKINRMATRH</sequence>
<evidence type="ECO:0000313" key="2">
    <source>
        <dbReference type="EMBL" id="OGN00796.1"/>
    </source>
</evidence>
<evidence type="ECO:0000259" key="1">
    <source>
        <dbReference type="Pfam" id="PF14213"/>
    </source>
</evidence>
<accession>A0A1F8EL92</accession>
<evidence type="ECO:0000313" key="3">
    <source>
        <dbReference type="Proteomes" id="UP000177117"/>
    </source>
</evidence>
<proteinExistence type="predicted"/>
<gene>
    <name evidence="2" type="ORF">A2650_04605</name>
</gene>
<dbReference type="AlphaFoldDB" id="A0A1F8EL92"/>
<dbReference type="EMBL" id="MGJD01000015">
    <property type="protein sequence ID" value="OGN00796.1"/>
    <property type="molecule type" value="Genomic_DNA"/>
</dbReference>
<reference evidence="2 3" key="1">
    <citation type="journal article" date="2016" name="Nat. Commun.">
        <title>Thousands of microbial genomes shed light on interconnected biogeochemical processes in an aquifer system.</title>
        <authorList>
            <person name="Anantharaman K."/>
            <person name="Brown C.T."/>
            <person name="Hug L.A."/>
            <person name="Sharon I."/>
            <person name="Castelle C.J."/>
            <person name="Probst A.J."/>
            <person name="Thomas B.C."/>
            <person name="Singh A."/>
            <person name="Wilkins M.J."/>
            <person name="Karaoz U."/>
            <person name="Brodie E.L."/>
            <person name="Williams K.H."/>
            <person name="Hubbard S.S."/>
            <person name="Banfield J.F."/>
        </authorList>
    </citation>
    <scope>NUCLEOTIDE SEQUENCE [LARGE SCALE GENOMIC DNA]</scope>
</reference>
<organism evidence="2 3">
    <name type="scientific">Candidatus Yanofskybacteria bacterium RIFCSPHIGHO2_01_FULL_41_53</name>
    <dbReference type="NCBI Taxonomy" id="1802663"/>
    <lineage>
        <taxon>Bacteria</taxon>
        <taxon>Candidatus Yanofskyibacteriota</taxon>
    </lineage>
</organism>
<name>A0A1F8EL92_9BACT</name>